<accession>A0A6P4Z745</accession>
<comment type="similarity">
    <text evidence="2">Belongs to the NRF1/Ewg family.</text>
</comment>
<evidence type="ECO:0000256" key="4">
    <source>
        <dbReference type="ARBA" id="ARBA00023125"/>
    </source>
</evidence>
<keyword evidence="6" id="KW-0539">Nucleus</keyword>
<evidence type="ECO:0000256" key="1">
    <source>
        <dbReference type="ARBA" id="ARBA00004123"/>
    </source>
</evidence>
<evidence type="ECO:0000256" key="3">
    <source>
        <dbReference type="ARBA" id="ARBA00023015"/>
    </source>
</evidence>
<name>A0A6P4Z745_BRABE</name>
<evidence type="ECO:0000256" key="6">
    <source>
        <dbReference type="ARBA" id="ARBA00023242"/>
    </source>
</evidence>
<dbReference type="KEGG" id="bbel:109470806"/>
<gene>
    <name evidence="10" type="primary">LOC109470806</name>
</gene>
<evidence type="ECO:0000256" key="7">
    <source>
        <dbReference type="SAM" id="MobiDB-lite"/>
    </source>
</evidence>
<evidence type="ECO:0000256" key="5">
    <source>
        <dbReference type="ARBA" id="ARBA00023163"/>
    </source>
</evidence>
<evidence type="ECO:0000259" key="8">
    <source>
        <dbReference type="Pfam" id="PF10491"/>
    </source>
</evidence>
<sequence length="252" mass="28240">MTEHMTVRNFRKWTSLEARATAFVEGRNDVVILACVKDKNTHQPRFIHWGTPCLREAVLDHLPAIIDGFHAKRMTEERGNLEGARVVGEEDETATPDLPDLWKEPCGLAVMNIEGLRTLVRTAIRMTTKREPRWGKDEARWEFWDDDVPYTLSVDPRTAEQKRRQSWASFLRETIHRCYQHYGLEHRLADDQPSDTAAADQPSDTAASDQPSDTAASDQPSDTAASDKPSDTAAADQPSDTTAAAAVSPSRQ</sequence>
<dbReference type="GO" id="GO:0003700">
    <property type="term" value="F:DNA-binding transcription factor activity"/>
    <property type="evidence" value="ECO:0007669"/>
    <property type="project" value="InterPro"/>
</dbReference>
<dbReference type="InterPro" id="IPR039142">
    <property type="entry name" value="NRF1/Ewg"/>
</dbReference>
<keyword evidence="4" id="KW-0238">DNA-binding</keyword>
<feature type="region of interest" description="Disordered" evidence="7">
    <location>
        <begin position="192"/>
        <end position="252"/>
    </location>
</feature>
<evidence type="ECO:0000256" key="2">
    <source>
        <dbReference type="ARBA" id="ARBA00005713"/>
    </source>
</evidence>
<keyword evidence="5" id="KW-0804">Transcription</keyword>
<evidence type="ECO:0000313" key="10">
    <source>
        <dbReference type="RefSeq" id="XP_019625441.1"/>
    </source>
</evidence>
<keyword evidence="3" id="KW-0805">Transcription regulation</keyword>
<dbReference type="GO" id="GO:0005634">
    <property type="term" value="C:nucleus"/>
    <property type="evidence" value="ECO:0007669"/>
    <property type="project" value="UniProtKB-SubCell"/>
</dbReference>
<feature type="compositionally biased region" description="Polar residues" evidence="7">
    <location>
        <begin position="202"/>
        <end position="224"/>
    </location>
</feature>
<dbReference type="GO" id="GO:0006357">
    <property type="term" value="P:regulation of transcription by RNA polymerase II"/>
    <property type="evidence" value="ECO:0007669"/>
    <property type="project" value="InterPro"/>
</dbReference>
<dbReference type="GO" id="GO:0003677">
    <property type="term" value="F:DNA binding"/>
    <property type="evidence" value="ECO:0007669"/>
    <property type="project" value="UniProtKB-KW"/>
</dbReference>
<dbReference type="OrthoDB" id="10050642at2759"/>
<dbReference type="Pfam" id="PF10491">
    <property type="entry name" value="Nrf1_DNA-bind"/>
    <property type="match status" value="1"/>
</dbReference>
<dbReference type="PANTHER" id="PTHR20338">
    <property type="entry name" value="NUCLEAR RESPIRATORY FACTOR 1"/>
    <property type="match status" value="1"/>
</dbReference>
<keyword evidence="9" id="KW-1185">Reference proteome</keyword>
<reference evidence="10" key="1">
    <citation type="submission" date="2025-08" db="UniProtKB">
        <authorList>
            <consortium name="RefSeq"/>
        </authorList>
    </citation>
    <scope>IDENTIFICATION</scope>
    <source>
        <tissue evidence="10">Gonad</tissue>
    </source>
</reference>
<organism evidence="9 10">
    <name type="scientific">Branchiostoma belcheri</name>
    <name type="common">Amphioxus</name>
    <dbReference type="NCBI Taxonomy" id="7741"/>
    <lineage>
        <taxon>Eukaryota</taxon>
        <taxon>Metazoa</taxon>
        <taxon>Chordata</taxon>
        <taxon>Cephalochordata</taxon>
        <taxon>Leptocardii</taxon>
        <taxon>Amphioxiformes</taxon>
        <taxon>Branchiostomatidae</taxon>
        <taxon>Branchiostoma</taxon>
    </lineage>
</organism>
<dbReference type="GeneID" id="109470806"/>
<proteinExistence type="inferred from homology"/>
<dbReference type="InterPro" id="IPR019525">
    <property type="entry name" value="Nrf1_NLS/DNA-bd_dimer"/>
</dbReference>
<dbReference type="RefSeq" id="XP_019625441.1">
    <property type="nucleotide sequence ID" value="XM_019769882.1"/>
</dbReference>
<comment type="subcellular location">
    <subcellularLocation>
        <location evidence="1">Nucleus</location>
    </subcellularLocation>
</comment>
<dbReference type="AlphaFoldDB" id="A0A6P4Z745"/>
<evidence type="ECO:0000313" key="9">
    <source>
        <dbReference type="Proteomes" id="UP000515135"/>
    </source>
</evidence>
<feature type="domain" description="Nuclear respiratory factor 1 NLS/DNA-binding dimerisation" evidence="8">
    <location>
        <begin position="30"/>
        <end position="188"/>
    </location>
</feature>
<protein>
    <submittedName>
        <fullName evidence="10">Nuclear respiratory factor 1-like</fullName>
    </submittedName>
</protein>
<dbReference type="Proteomes" id="UP000515135">
    <property type="component" value="Unplaced"/>
</dbReference>